<dbReference type="EC" id="3.1.-.-" evidence="6"/>
<dbReference type="Gene3D" id="3.40.1350.10">
    <property type="match status" value="1"/>
</dbReference>
<comment type="function">
    <text evidence="6">Cleaves both 3' and 5' ssDNA extremities of branched DNA structures.</text>
</comment>
<dbReference type="CDD" id="cd22341">
    <property type="entry name" value="NucS-like"/>
    <property type="match status" value="1"/>
</dbReference>
<dbReference type="InterPro" id="IPR011856">
    <property type="entry name" value="tRNA_endonuc-like_dom_sf"/>
</dbReference>
<dbReference type="GeneID" id="89336179"/>
<dbReference type="RefSeq" id="WP_338603950.1">
    <property type="nucleotide sequence ID" value="NZ_CP146016.1"/>
</dbReference>
<keyword evidence="5 6" id="KW-0238">DNA-binding</keyword>
<reference evidence="9 10" key="1">
    <citation type="submission" date="2024-02" db="EMBL/GenBank/DDBJ databases">
        <title>STSV induces naive adaptation in Sulfolobus.</title>
        <authorList>
            <person name="Xiang X."/>
            <person name="Song M."/>
        </authorList>
    </citation>
    <scope>NUCLEOTIDE SEQUENCE [LARGE SCALE GENOMIC DNA]</scope>
    <source>
        <strain evidence="9 10">RT2</strain>
    </source>
</reference>
<dbReference type="GO" id="GO:0005737">
    <property type="term" value="C:cytoplasm"/>
    <property type="evidence" value="ECO:0007669"/>
    <property type="project" value="UniProtKB-SubCell"/>
</dbReference>
<evidence type="ECO:0000256" key="3">
    <source>
        <dbReference type="ARBA" id="ARBA00022759"/>
    </source>
</evidence>
<dbReference type="Pfam" id="PF21003">
    <property type="entry name" value="NucS_N"/>
    <property type="match status" value="1"/>
</dbReference>
<evidence type="ECO:0000259" key="7">
    <source>
        <dbReference type="Pfam" id="PF01939"/>
    </source>
</evidence>
<keyword evidence="1 6" id="KW-0963">Cytoplasm</keyword>
<evidence type="ECO:0000256" key="5">
    <source>
        <dbReference type="ARBA" id="ARBA00023125"/>
    </source>
</evidence>
<dbReference type="GO" id="GO:0003677">
    <property type="term" value="F:DNA binding"/>
    <property type="evidence" value="ECO:0007669"/>
    <property type="project" value="UniProtKB-KW"/>
</dbReference>
<dbReference type="Proteomes" id="UP001432202">
    <property type="component" value="Chromosome"/>
</dbReference>
<dbReference type="HAMAP" id="MF_00722">
    <property type="entry name" value="NucS"/>
    <property type="match status" value="1"/>
</dbReference>
<keyword evidence="2 6" id="KW-0540">Nuclease</keyword>
<dbReference type="PANTHER" id="PTHR38814:SF1">
    <property type="entry name" value="ENDONUCLEASE NUCS"/>
    <property type="match status" value="1"/>
</dbReference>
<evidence type="ECO:0000256" key="4">
    <source>
        <dbReference type="ARBA" id="ARBA00022801"/>
    </source>
</evidence>
<evidence type="ECO:0000256" key="1">
    <source>
        <dbReference type="ARBA" id="ARBA00022490"/>
    </source>
</evidence>
<name>A0AAX4L3Q0_9CREN</name>
<keyword evidence="10" id="KW-1185">Reference proteome</keyword>
<keyword evidence="4 6" id="KW-0378">Hydrolase</keyword>
<feature type="domain" description="Endonuclease NucS C-terminal" evidence="7">
    <location>
        <begin position="126"/>
        <end position="230"/>
    </location>
</feature>
<accession>A0AAX4L3Q0</accession>
<organism evidence="9 10">
    <name type="scientific">Sulfolobus tengchongensis</name>
    <dbReference type="NCBI Taxonomy" id="207809"/>
    <lineage>
        <taxon>Archaea</taxon>
        <taxon>Thermoproteota</taxon>
        <taxon>Thermoprotei</taxon>
        <taxon>Sulfolobales</taxon>
        <taxon>Sulfolobaceae</taxon>
        <taxon>Sulfolobus</taxon>
    </lineage>
</organism>
<dbReference type="EMBL" id="CP146016">
    <property type="protein sequence ID" value="WWQ61507.1"/>
    <property type="molecule type" value="Genomic_DNA"/>
</dbReference>
<proteinExistence type="inferred from homology"/>
<evidence type="ECO:0000256" key="2">
    <source>
        <dbReference type="ARBA" id="ARBA00022722"/>
    </source>
</evidence>
<dbReference type="InterPro" id="IPR049173">
    <property type="entry name" value="NucS_N_sf"/>
</dbReference>
<dbReference type="GO" id="GO:0000014">
    <property type="term" value="F:single-stranded DNA endodeoxyribonuclease activity"/>
    <property type="evidence" value="ECO:0007669"/>
    <property type="project" value="UniProtKB-UniRule"/>
</dbReference>
<sequence>MYSVLLSPSNQETYFFLSQKIYRELLVIFATCEVKYKGRAESKASESPRLIILKPDGTVIIHESVKREPLNWQPPGTQIDIINGYPLKIVAERKRPNEIIEIVLKEVFYITSSIVREGDFMIKGREIDVVNMVMQNPNLVEEGFHPFAREYKTPYGKVDLVGMDKNGNFVLVEVKRSKAQLSAVSQLYRYYLYVKEVKGEKVRGILMAPAITNHAEDLLRKLNLEFIKYDITNIIRLKD</sequence>
<dbReference type="Gene3D" id="2.70.180.20">
    <property type="match status" value="1"/>
</dbReference>
<feature type="domain" description="Endonuclease NucS N-terminal PH-like" evidence="8">
    <location>
        <begin position="23"/>
        <end position="112"/>
    </location>
</feature>
<comment type="similarity">
    <text evidence="6">Belongs to the NucS endonuclease family.</text>
</comment>
<evidence type="ECO:0000259" key="8">
    <source>
        <dbReference type="Pfam" id="PF21003"/>
    </source>
</evidence>
<gene>
    <name evidence="6 9" type="primary">nucS</name>
    <name evidence="9" type="ORF">V6M85_05385</name>
</gene>
<dbReference type="InterPro" id="IPR011335">
    <property type="entry name" value="Restrct_endonuc-II-like"/>
</dbReference>
<evidence type="ECO:0000256" key="6">
    <source>
        <dbReference type="HAMAP-Rule" id="MF_00722"/>
    </source>
</evidence>
<dbReference type="SUPFAM" id="SSF52980">
    <property type="entry name" value="Restriction endonuclease-like"/>
    <property type="match status" value="1"/>
</dbReference>
<dbReference type="Pfam" id="PF01939">
    <property type="entry name" value="NucS_C"/>
    <property type="match status" value="1"/>
</dbReference>
<dbReference type="PANTHER" id="PTHR38814">
    <property type="entry name" value="ENDONUCLEASE NUCS"/>
    <property type="match status" value="1"/>
</dbReference>
<keyword evidence="3 6" id="KW-0255">Endonuclease</keyword>
<dbReference type="NCBIfam" id="NF003270">
    <property type="entry name" value="PRK04247.1"/>
    <property type="match status" value="1"/>
</dbReference>
<evidence type="ECO:0000313" key="9">
    <source>
        <dbReference type="EMBL" id="WWQ61507.1"/>
    </source>
</evidence>
<dbReference type="AlphaFoldDB" id="A0AAX4L3Q0"/>
<dbReference type="InterPro" id="IPR048302">
    <property type="entry name" value="NucS_N"/>
</dbReference>
<protein>
    <recommendedName>
        <fullName evidence="6">Endonuclease NucS</fullName>
        <ecNumber evidence="6">3.1.-.-</ecNumber>
    </recommendedName>
</protein>
<dbReference type="InterPro" id="IPR002793">
    <property type="entry name" value="Endonuclease_NucS"/>
</dbReference>
<comment type="subcellular location">
    <subcellularLocation>
        <location evidence="6">Cytoplasm</location>
    </subcellularLocation>
</comment>
<evidence type="ECO:0000313" key="10">
    <source>
        <dbReference type="Proteomes" id="UP001432202"/>
    </source>
</evidence>
<dbReference type="InterPro" id="IPR048301">
    <property type="entry name" value="NucS_C"/>
</dbReference>